<dbReference type="EMBL" id="JBHTCP010000052">
    <property type="protein sequence ID" value="MFC7373457.1"/>
    <property type="molecule type" value="Genomic_DNA"/>
</dbReference>
<dbReference type="GO" id="GO:0004497">
    <property type="term" value="F:monooxygenase activity"/>
    <property type="evidence" value="ECO:0007669"/>
    <property type="project" value="UniProtKB-KW"/>
</dbReference>
<comment type="caution">
    <text evidence="2">The sequence shown here is derived from an EMBL/GenBank/DDBJ whole genome shotgun (WGS) entry which is preliminary data.</text>
</comment>
<protein>
    <submittedName>
        <fullName evidence="2">Quinol monooxygenase</fullName>
        <ecNumber evidence="2">1.-.-.-</ecNumber>
    </submittedName>
</protein>
<dbReference type="InterPro" id="IPR050744">
    <property type="entry name" value="AI-2_Isomerase_LsrG"/>
</dbReference>
<dbReference type="RefSeq" id="WP_379751412.1">
    <property type="nucleotide sequence ID" value="NZ_JBHTCP010000052.1"/>
</dbReference>
<name>A0ABW2NSX4_9BACL</name>
<dbReference type="EC" id="1.-.-.-" evidence="2"/>
<dbReference type="Gene3D" id="3.30.70.100">
    <property type="match status" value="1"/>
</dbReference>
<dbReference type="InterPro" id="IPR007138">
    <property type="entry name" value="ABM_dom"/>
</dbReference>
<accession>A0ABW2NSX4</accession>
<dbReference type="PROSITE" id="PS51725">
    <property type="entry name" value="ABM"/>
    <property type="match status" value="1"/>
</dbReference>
<dbReference type="SUPFAM" id="SSF54909">
    <property type="entry name" value="Dimeric alpha+beta barrel"/>
    <property type="match status" value="1"/>
</dbReference>
<proteinExistence type="predicted"/>
<dbReference type="InterPro" id="IPR011008">
    <property type="entry name" value="Dimeric_a/b-barrel"/>
</dbReference>
<gene>
    <name evidence="2" type="ORF">ACFQPF_17590</name>
</gene>
<keyword evidence="2" id="KW-0503">Monooxygenase</keyword>
<evidence type="ECO:0000259" key="1">
    <source>
        <dbReference type="PROSITE" id="PS51725"/>
    </source>
</evidence>
<evidence type="ECO:0000313" key="3">
    <source>
        <dbReference type="Proteomes" id="UP001596549"/>
    </source>
</evidence>
<keyword evidence="3" id="KW-1185">Reference proteome</keyword>
<dbReference type="PANTHER" id="PTHR33336:SF14">
    <property type="entry name" value="ANTIBIOTIC BIOSYNTHESIS MONOOXYGENASE"/>
    <property type="match status" value="1"/>
</dbReference>
<feature type="domain" description="ABM" evidence="1">
    <location>
        <begin position="3"/>
        <end position="92"/>
    </location>
</feature>
<keyword evidence="2" id="KW-0560">Oxidoreductase</keyword>
<dbReference type="Proteomes" id="UP001596549">
    <property type="component" value="Unassembled WGS sequence"/>
</dbReference>
<organism evidence="2 3">
    <name type="scientific">Fictibacillus iocasae</name>
    <dbReference type="NCBI Taxonomy" id="2715437"/>
    <lineage>
        <taxon>Bacteria</taxon>
        <taxon>Bacillati</taxon>
        <taxon>Bacillota</taxon>
        <taxon>Bacilli</taxon>
        <taxon>Bacillales</taxon>
        <taxon>Fictibacillaceae</taxon>
        <taxon>Fictibacillus</taxon>
    </lineage>
</organism>
<evidence type="ECO:0000313" key="2">
    <source>
        <dbReference type="EMBL" id="MFC7373457.1"/>
    </source>
</evidence>
<dbReference type="Pfam" id="PF03992">
    <property type="entry name" value="ABM"/>
    <property type="match status" value="1"/>
</dbReference>
<sequence length="102" mass="11265">MMYGLYGKLTAYEGKRDELAAVLLEAAQSMEAVDHCFLYVVNVSETEPDAVFIYEVWRDQSAHQASLQLDSVKTLIQNGKPLIAGMERMSILNPIGGKGLSK</sequence>
<dbReference type="PANTHER" id="PTHR33336">
    <property type="entry name" value="QUINOL MONOOXYGENASE YGIN-RELATED"/>
    <property type="match status" value="1"/>
</dbReference>
<reference evidence="3" key="1">
    <citation type="journal article" date="2019" name="Int. J. Syst. Evol. Microbiol.">
        <title>The Global Catalogue of Microorganisms (GCM) 10K type strain sequencing project: providing services to taxonomists for standard genome sequencing and annotation.</title>
        <authorList>
            <consortium name="The Broad Institute Genomics Platform"/>
            <consortium name="The Broad Institute Genome Sequencing Center for Infectious Disease"/>
            <person name="Wu L."/>
            <person name="Ma J."/>
        </authorList>
    </citation>
    <scope>NUCLEOTIDE SEQUENCE [LARGE SCALE GENOMIC DNA]</scope>
    <source>
        <strain evidence="3">NBRC 106396</strain>
    </source>
</reference>